<accession>A0A0D0CJ43</accession>
<keyword evidence="3" id="KW-1185">Reference proteome</keyword>
<feature type="compositionally biased region" description="Polar residues" evidence="1">
    <location>
        <begin position="84"/>
        <end position="103"/>
    </location>
</feature>
<evidence type="ECO:0000313" key="3">
    <source>
        <dbReference type="Proteomes" id="UP000053593"/>
    </source>
</evidence>
<dbReference type="AlphaFoldDB" id="A0A0D0CJ43"/>
<evidence type="ECO:0000313" key="2">
    <source>
        <dbReference type="EMBL" id="KIK62769.1"/>
    </source>
</evidence>
<reference evidence="2 3" key="1">
    <citation type="submission" date="2014-04" db="EMBL/GenBank/DDBJ databases">
        <title>Evolutionary Origins and Diversification of the Mycorrhizal Mutualists.</title>
        <authorList>
            <consortium name="DOE Joint Genome Institute"/>
            <consortium name="Mycorrhizal Genomics Consortium"/>
            <person name="Kohler A."/>
            <person name="Kuo A."/>
            <person name="Nagy L.G."/>
            <person name="Floudas D."/>
            <person name="Copeland A."/>
            <person name="Barry K.W."/>
            <person name="Cichocki N."/>
            <person name="Veneault-Fourrey C."/>
            <person name="LaButti K."/>
            <person name="Lindquist E.A."/>
            <person name="Lipzen A."/>
            <person name="Lundell T."/>
            <person name="Morin E."/>
            <person name="Murat C."/>
            <person name="Riley R."/>
            <person name="Ohm R."/>
            <person name="Sun H."/>
            <person name="Tunlid A."/>
            <person name="Henrissat B."/>
            <person name="Grigoriev I.V."/>
            <person name="Hibbett D.S."/>
            <person name="Martin F."/>
        </authorList>
    </citation>
    <scope>NUCLEOTIDE SEQUENCE [LARGE SCALE GENOMIC DNA]</scope>
    <source>
        <strain evidence="2 3">FD-317 M1</strain>
    </source>
</reference>
<proteinExistence type="predicted"/>
<feature type="region of interest" description="Disordered" evidence="1">
    <location>
        <begin position="65"/>
        <end position="133"/>
    </location>
</feature>
<protein>
    <submittedName>
        <fullName evidence="2">Uncharacterized protein</fullName>
    </submittedName>
</protein>
<dbReference type="HOGENOM" id="CLU_1777658_0_0_1"/>
<dbReference type="Proteomes" id="UP000053593">
    <property type="component" value="Unassembled WGS sequence"/>
</dbReference>
<feature type="compositionally biased region" description="Polar residues" evidence="1">
    <location>
        <begin position="15"/>
        <end position="32"/>
    </location>
</feature>
<feature type="compositionally biased region" description="Polar residues" evidence="1">
    <location>
        <begin position="111"/>
        <end position="125"/>
    </location>
</feature>
<gene>
    <name evidence="2" type="ORF">GYMLUDRAFT_95907</name>
</gene>
<dbReference type="EMBL" id="KN834766">
    <property type="protein sequence ID" value="KIK62769.1"/>
    <property type="molecule type" value="Genomic_DNA"/>
</dbReference>
<feature type="region of interest" description="Disordered" evidence="1">
    <location>
        <begin position="15"/>
        <end position="43"/>
    </location>
</feature>
<organism evidence="2 3">
    <name type="scientific">Collybiopsis luxurians FD-317 M1</name>
    <dbReference type="NCBI Taxonomy" id="944289"/>
    <lineage>
        <taxon>Eukaryota</taxon>
        <taxon>Fungi</taxon>
        <taxon>Dikarya</taxon>
        <taxon>Basidiomycota</taxon>
        <taxon>Agaricomycotina</taxon>
        <taxon>Agaricomycetes</taxon>
        <taxon>Agaricomycetidae</taxon>
        <taxon>Agaricales</taxon>
        <taxon>Marasmiineae</taxon>
        <taxon>Omphalotaceae</taxon>
        <taxon>Collybiopsis</taxon>
        <taxon>Collybiopsis luxurians</taxon>
    </lineage>
</organism>
<evidence type="ECO:0000256" key="1">
    <source>
        <dbReference type="SAM" id="MobiDB-lite"/>
    </source>
</evidence>
<sequence>MRSKSTKTVRFACTNSIPTNARHSDSRQTNGSQRRKLRSSAQRDRVNTLAFVGVLNSFLDSRRITSEGRISKRSGPKVPAFATVSCSSKNTESKAASSATTDVSVRHPASVSVSTSGAQDHSSASHLDGREPDAFNLKGLCEALTD</sequence>
<name>A0A0D0CJ43_9AGAR</name>